<dbReference type="Gene3D" id="3.30.565.10">
    <property type="entry name" value="Histidine kinase-like ATPase, C-terminal domain"/>
    <property type="match status" value="1"/>
</dbReference>
<comment type="catalytic activity">
    <reaction evidence="1">
        <text>ATP + protein L-histidine = ADP + protein N-phospho-L-histidine.</text>
        <dbReference type="EC" id="2.7.13.3"/>
    </reaction>
</comment>
<sequence>MSEQTEQHGTDQKATSKKDAAMYGRVTKKKTKETIRYNEKIYKHVYDYRETFKSAFDYSGIGMALLTPDGNILDANNALSTFVGYSRAELADLNFLDLGHPDDNQNDRSLLNRMLTNVLNYYSLEKRYISKQNTILWGMHTVSKVYNEAGQLQHYVLQVVDITRRKNLTDELNRKNSELEAIRSGLINRIDQLEELNHIIAHNLRGPANNIVLLVDMLKDKYEEKDTDGLRLEMEEIVQYLKEGSGSLVTSLNTLMDVVRISMSREIPFDDCDVYAMCHEILDQLNSTIFETGAFVQLELEIKKIHYPKVFLESIIYNLLSNALKYISPDRIPDILLRTYEQDGKIVLSVKDNGLGIDLVKYGNKIFKLNQVFHKRPDSKGVGLYITRAQIESFGGSIQVKSRENEGSEFIVTF</sequence>
<evidence type="ECO:0000256" key="7">
    <source>
        <dbReference type="SAM" id="MobiDB-lite"/>
    </source>
</evidence>
<organism evidence="11 12">
    <name type="scientific">Nemorincola caseinilytica</name>
    <dbReference type="NCBI Taxonomy" id="2054315"/>
    <lineage>
        <taxon>Bacteria</taxon>
        <taxon>Pseudomonadati</taxon>
        <taxon>Bacteroidota</taxon>
        <taxon>Chitinophagia</taxon>
        <taxon>Chitinophagales</taxon>
        <taxon>Chitinophagaceae</taxon>
        <taxon>Nemorincola</taxon>
    </lineage>
</organism>
<dbReference type="SMART" id="SM00086">
    <property type="entry name" value="PAC"/>
    <property type="match status" value="1"/>
</dbReference>
<dbReference type="PROSITE" id="PS50109">
    <property type="entry name" value="HIS_KIN"/>
    <property type="match status" value="1"/>
</dbReference>
<evidence type="ECO:0000256" key="4">
    <source>
        <dbReference type="ARBA" id="ARBA00022679"/>
    </source>
</evidence>
<keyword evidence="4" id="KW-0808">Transferase</keyword>
<dbReference type="PANTHER" id="PTHR43304">
    <property type="entry name" value="PHYTOCHROME-LIKE PROTEIN CPH1"/>
    <property type="match status" value="1"/>
</dbReference>
<dbReference type="CDD" id="cd00130">
    <property type="entry name" value="PAS"/>
    <property type="match status" value="1"/>
</dbReference>
<dbReference type="NCBIfam" id="TIGR00229">
    <property type="entry name" value="sensory_box"/>
    <property type="match status" value="1"/>
</dbReference>
<dbReference type="InterPro" id="IPR035965">
    <property type="entry name" value="PAS-like_dom_sf"/>
</dbReference>
<evidence type="ECO:0000313" key="12">
    <source>
        <dbReference type="Proteomes" id="UP001500067"/>
    </source>
</evidence>
<feature type="compositionally biased region" description="Basic and acidic residues" evidence="7">
    <location>
        <begin position="1"/>
        <end position="20"/>
    </location>
</feature>
<dbReference type="InterPro" id="IPR000014">
    <property type="entry name" value="PAS"/>
</dbReference>
<feature type="region of interest" description="Disordered" evidence="7">
    <location>
        <begin position="1"/>
        <end position="23"/>
    </location>
</feature>
<dbReference type="SMART" id="SM00387">
    <property type="entry name" value="HATPase_c"/>
    <property type="match status" value="1"/>
</dbReference>
<dbReference type="Gene3D" id="3.30.450.20">
    <property type="entry name" value="PAS domain"/>
    <property type="match status" value="1"/>
</dbReference>
<keyword evidence="12" id="KW-1185">Reference proteome</keyword>
<dbReference type="InterPro" id="IPR052162">
    <property type="entry name" value="Sensor_kinase/Photoreceptor"/>
</dbReference>
<accession>A0ABP8NLS1</accession>
<evidence type="ECO:0000259" key="9">
    <source>
        <dbReference type="PROSITE" id="PS50112"/>
    </source>
</evidence>
<dbReference type="PRINTS" id="PR00344">
    <property type="entry name" value="BCTRLSENSOR"/>
</dbReference>
<dbReference type="PROSITE" id="PS50113">
    <property type="entry name" value="PAC"/>
    <property type="match status" value="1"/>
</dbReference>
<dbReference type="Gene3D" id="1.10.287.130">
    <property type="match status" value="1"/>
</dbReference>
<feature type="domain" description="Histidine kinase" evidence="8">
    <location>
        <begin position="199"/>
        <end position="414"/>
    </location>
</feature>
<evidence type="ECO:0000256" key="3">
    <source>
        <dbReference type="ARBA" id="ARBA00022553"/>
    </source>
</evidence>
<reference evidence="12" key="1">
    <citation type="journal article" date="2019" name="Int. J. Syst. Evol. Microbiol.">
        <title>The Global Catalogue of Microorganisms (GCM) 10K type strain sequencing project: providing services to taxonomists for standard genome sequencing and annotation.</title>
        <authorList>
            <consortium name="The Broad Institute Genomics Platform"/>
            <consortium name="The Broad Institute Genome Sequencing Center for Infectious Disease"/>
            <person name="Wu L."/>
            <person name="Ma J."/>
        </authorList>
    </citation>
    <scope>NUCLEOTIDE SEQUENCE [LARGE SCALE GENOMIC DNA]</scope>
    <source>
        <strain evidence="12">JCM 32105</strain>
    </source>
</reference>
<dbReference type="InterPro" id="IPR003594">
    <property type="entry name" value="HATPase_dom"/>
</dbReference>
<dbReference type="EMBL" id="BAABFA010000018">
    <property type="protein sequence ID" value="GAA4467981.1"/>
    <property type="molecule type" value="Genomic_DNA"/>
</dbReference>
<evidence type="ECO:0000313" key="11">
    <source>
        <dbReference type="EMBL" id="GAA4467981.1"/>
    </source>
</evidence>
<dbReference type="EC" id="2.7.13.3" evidence="2"/>
<dbReference type="InterPro" id="IPR001610">
    <property type="entry name" value="PAC"/>
</dbReference>
<proteinExistence type="predicted"/>
<evidence type="ECO:0000259" key="8">
    <source>
        <dbReference type="PROSITE" id="PS50109"/>
    </source>
</evidence>
<gene>
    <name evidence="11" type="ORF">GCM10023093_24720</name>
</gene>
<dbReference type="InterPro" id="IPR004358">
    <property type="entry name" value="Sig_transdc_His_kin-like_C"/>
</dbReference>
<dbReference type="InterPro" id="IPR000700">
    <property type="entry name" value="PAS-assoc_C"/>
</dbReference>
<dbReference type="InterPro" id="IPR036890">
    <property type="entry name" value="HATPase_C_sf"/>
</dbReference>
<protein>
    <recommendedName>
        <fullName evidence="2">histidine kinase</fullName>
        <ecNumber evidence="2">2.7.13.3</ecNumber>
    </recommendedName>
</protein>
<dbReference type="SUPFAM" id="SSF47384">
    <property type="entry name" value="Homodimeric domain of signal transducing histidine kinase"/>
    <property type="match status" value="1"/>
</dbReference>
<dbReference type="SMART" id="SM00091">
    <property type="entry name" value="PAS"/>
    <property type="match status" value="1"/>
</dbReference>
<evidence type="ECO:0000256" key="5">
    <source>
        <dbReference type="ARBA" id="ARBA00022777"/>
    </source>
</evidence>
<dbReference type="Pfam" id="PF02518">
    <property type="entry name" value="HATPase_c"/>
    <property type="match status" value="1"/>
</dbReference>
<keyword evidence="6" id="KW-0175">Coiled coil</keyword>
<dbReference type="InterPro" id="IPR005467">
    <property type="entry name" value="His_kinase_dom"/>
</dbReference>
<dbReference type="InterPro" id="IPR036097">
    <property type="entry name" value="HisK_dim/P_sf"/>
</dbReference>
<feature type="coiled-coil region" evidence="6">
    <location>
        <begin position="165"/>
        <end position="196"/>
    </location>
</feature>
<dbReference type="Pfam" id="PF13426">
    <property type="entry name" value="PAS_9"/>
    <property type="match status" value="1"/>
</dbReference>
<feature type="domain" description="PAS" evidence="9">
    <location>
        <begin position="48"/>
        <end position="118"/>
    </location>
</feature>
<evidence type="ECO:0000256" key="2">
    <source>
        <dbReference type="ARBA" id="ARBA00012438"/>
    </source>
</evidence>
<keyword evidence="3" id="KW-0597">Phosphoprotein</keyword>
<evidence type="ECO:0000256" key="1">
    <source>
        <dbReference type="ARBA" id="ARBA00000085"/>
    </source>
</evidence>
<evidence type="ECO:0000259" key="10">
    <source>
        <dbReference type="PROSITE" id="PS50113"/>
    </source>
</evidence>
<dbReference type="SUPFAM" id="SSF55874">
    <property type="entry name" value="ATPase domain of HSP90 chaperone/DNA topoisomerase II/histidine kinase"/>
    <property type="match status" value="1"/>
</dbReference>
<dbReference type="PROSITE" id="PS50112">
    <property type="entry name" value="PAS"/>
    <property type="match status" value="1"/>
</dbReference>
<keyword evidence="5" id="KW-0418">Kinase</keyword>
<feature type="domain" description="PAC" evidence="10">
    <location>
        <begin position="122"/>
        <end position="174"/>
    </location>
</feature>
<comment type="caution">
    <text evidence="11">The sequence shown here is derived from an EMBL/GenBank/DDBJ whole genome shotgun (WGS) entry which is preliminary data.</text>
</comment>
<dbReference type="Proteomes" id="UP001500067">
    <property type="component" value="Unassembled WGS sequence"/>
</dbReference>
<dbReference type="RefSeq" id="WP_345083657.1">
    <property type="nucleotide sequence ID" value="NZ_BAABFA010000018.1"/>
</dbReference>
<evidence type="ECO:0000256" key="6">
    <source>
        <dbReference type="SAM" id="Coils"/>
    </source>
</evidence>
<dbReference type="SUPFAM" id="SSF55785">
    <property type="entry name" value="PYP-like sensor domain (PAS domain)"/>
    <property type="match status" value="1"/>
</dbReference>
<name>A0ABP8NLS1_9BACT</name>
<dbReference type="PANTHER" id="PTHR43304:SF1">
    <property type="entry name" value="PAC DOMAIN-CONTAINING PROTEIN"/>
    <property type="match status" value="1"/>
</dbReference>